<evidence type="ECO:0000259" key="4">
    <source>
        <dbReference type="Pfam" id="PF00535"/>
    </source>
</evidence>
<dbReference type="Pfam" id="PF00535">
    <property type="entry name" value="Glycos_transf_2"/>
    <property type="match status" value="1"/>
</dbReference>
<dbReference type="PANTHER" id="PTHR43630:SF1">
    <property type="entry name" value="POLY-BETA-1,6-N-ACETYL-D-GLUCOSAMINE SYNTHASE"/>
    <property type="match status" value="1"/>
</dbReference>
<dbReference type="RefSeq" id="WP_161437211.1">
    <property type="nucleotide sequence ID" value="NZ_WXYO01000009.1"/>
</dbReference>
<keyword evidence="3 5" id="KW-0808">Transferase</keyword>
<dbReference type="Gene3D" id="3.90.550.10">
    <property type="entry name" value="Spore Coat Polysaccharide Biosynthesis Protein SpsA, Chain A"/>
    <property type="match status" value="1"/>
</dbReference>
<evidence type="ECO:0000313" key="5">
    <source>
        <dbReference type="EMBL" id="NAS14159.1"/>
    </source>
</evidence>
<gene>
    <name evidence="5" type="ORF">GTQ38_19270</name>
</gene>
<reference evidence="5 6" key="1">
    <citation type="submission" date="2020-01" db="EMBL/GenBank/DDBJ databases">
        <title>Bacteria diversity of Porities sp.</title>
        <authorList>
            <person name="Wang G."/>
        </authorList>
    </citation>
    <scope>NUCLEOTIDE SEQUENCE [LARGE SCALE GENOMIC DNA]</scope>
    <source>
        <strain evidence="5 6">R33</strain>
    </source>
</reference>
<dbReference type="EMBL" id="WXYO01000009">
    <property type="protein sequence ID" value="NAS14159.1"/>
    <property type="molecule type" value="Genomic_DNA"/>
</dbReference>
<dbReference type="InterPro" id="IPR001173">
    <property type="entry name" value="Glyco_trans_2-like"/>
</dbReference>
<name>A0A6L9EJ05_9FLAO</name>
<comment type="caution">
    <text evidence="5">The sequence shown here is derived from an EMBL/GenBank/DDBJ whole genome shotgun (WGS) entry which is preliminary data.</text>
</comment>
<dbReference type="PANTHER" id="PTHR43630">
    <property type="entry name" value="POLY-BETA-1,6-N-ACETYL-D-GLUCOSAMINE SYNTHASE"/>
    <property type="match status" value="1"/>
</dbReference>
<dbReference type="InterPro" id="IPR029044">
    <property type="entry name" value="Nucleotide-diphossugar_trans"/>
</dbReference>
<proteinExistence type="inferred from homology"/>
<sequence length="286" mass="32743">MSDKSSTTIIIPTHNEEENLSLCLNSFVSQTQQPTELIIVDDNSTDGTFEIAKGFSEKHHWIHLVQNHSSELHIPGKKVVDAFNKGLSHSKNKFRFIGKFDADIVLPGDYFEKILNHFHSDNQLGLCSGLLFIERNGKWVYEAISNKSHVRGPIKMYSAECFKKIGGLRASIGWDTLDELLVQYHGYSVLTDHSLTVKHLRPTGGSYSSNTARLQGTALYKMRYGLLLCLIASLKMAWQRKKPAVFIYNLQGYWRAQKDKIPFIVSEEEGNFIRKYRWTKIRAKLF</sequence>
<comment type="similarity">
    <text evidence="1">Belongs to the glycosyltransferase 2 family.</text>
</comment>
<keyword evidence="6" id="KW-1185">Reference proteome</keyword>
<dbReference type="AlphaFoldDB" id="A0A6L9EJ05"/>
<evidence type="ECO:0000256" key="3">
    <source>
        <dbReference type="ARBA" id="ARBA00022679"/>
    </source>
</evidence>
<keyword evidence="2" id="KW-0328">Glycosyltransferase</keyword>
<evidence type="ECO:0000313" key="6">
    <source>
        <dbReference type="Proteomes" id="UP000475249"/>
    </source>
</evidence>
<dbReference type="GO" id="GO:0016757">
    <property type="term" value="F:glycosyltransferase activity"/>
    <property type="evidence" value="ECO:0007669"/>
    <property type="project" value="UniProtKB-KW"/>
</dbReference>
<protein>
    <submittedName>
        <fullName evidence="5">Glycosyltransferase</fullName>
    </submittedName>
</protein>
<dbReference type="CDD" id="cd00761">
    <property type="entry name" value="Glyco_tranf_GTA_type"/>
    <property type="match status" value="1"/>
</dbReference>
<dbReference type="SUPFAM" id="SSF53448">
    <property type="entry name" value="Nucleotide-diphospho-sugar transferases"/>
    <property type="match status" value="1"/>
</dbReference>
<feature type="domain" description="Glycosyltransferase 2-like" evidence="4">
    <location>
        <begin position="8"/>
        <end position="140"/>
    </location>
</feature>
<organism evidence="5 6">
    <name type="scientific">Poritiphilus flavus</name>
    <dbReference type="NCBI Taxonomy" id="2697053"/>
    <lineage>
        <taxon>Bacteria</taxon>
        <taxon>Pseudomonadati</taxon>
        <taxon>Bacteroidota</taxon>
        <taxon>Flavobacteriia</taxon>
        <taxon>Flavobacteriales</taxon>
        <taxon>Flavobacteriaceae</taxon>
        <taxon>Poritiphilus</taxon>
    </lineage>
</organism>
<dbReference type="Proteomes" id="UP000475249">
    <property type="component" value="Unassembled WGS sequence"/>
</dbReference>
<accession>A0A6L9EJ05</accession>
<evidence type="ECO:0000256" key="2">
    <source>
        <dbReference type="ARBA" id="ARBA00022676"/>
    </source>
</evidence>
<evidence type="ECO:0000256" key="1">
    <source>
        <dbReference type="ARBA" id="ARBA00006739"/>
    </source>
</evidence>